<dbReference type="InterPro" id="IPR039421">
    <property type="entry name" value="Type_1_exporter"/>
</dbReference>
<dbReference type="SUPFAM" id="SSF90123">
    <property type="entry name" value="ABC transporter transmembrane region"/>
    <property type="match status" value="1"/>
</dbReference>
<dbReference type="HOGENOM" id="CLU_000604_84_9_11"/>
<dbReference type="Proteomes" id="UP000006415">
    <property type="component" value="Unassembled WGS sequence"/>
</dbReference>
<dbReference type="Gene3D" id="3.40.50.300">
    <property type="entry name" value="P-loop containing nucleotide triphosphate hydrolases"/>
    <property type="match status" value="1"/>
</dbReference>
<keyword evidence="2 7" id="KW-0812">Transmembrane</keyword>
<proteinExistence type="predicted"/>
<dbReference type="InterPro" id="IPR003593">
    <property type="entry name" value="AAA+_ATPase"/>
</dbReference>
<feature type="transmembrane region" description="Helical" evidence="7">
    <location>
        <begin position="72"/>
        <end position="95"/>
    </location>
</feature>
<dbReference type="STRING" id="857290.HMPREF9156_00708"/>
<dbReference type="eggNOG" id="COG1132">
    <property type="taxonomic scope" value="Bacteria"/>
</dbReference>
<dbReference type="PROSITE" id="PS50929">
    <property type="entry name" value="ABC_TM1F"/>
    <property type="match status" value="1"/>
</dbReference>
<gene>
    <name evidence="10" type="ORF">HMPREF9156_00708</name>
</gene>
<dbReference type="PROSITE" id="PS50893">
    <property type="entry name" value="ABC_TRANSPORTER_2"/>
    <property type="match status" value="1"/>
</dbReference>
<dbReference type="InterPro" id="IPR011527">
    <property type="entry name" value="ABC1_TM_dom"/>
</dbReference>
<evidence type="ECO:0000313" key="11">
    <source>
        <dbReference type="Proteomes" id="UP000006415"/>
    </source>
</evidence>
<keyword evidence="4" id="KW-0067">ATP-binding</keyword>
<protein>
    <recommendedName>
        <fullName evidence="12">ABC transmembrane type-1 domain-containing protein</fullName>
    </recommendedName>
</protein>
<keyword evidence="11" id="KW-1185">Reference proteome</keyword>
<evidence type="ECO:0000256" key="1">
    <source>
        <dbReference type="ARBA" id="ARBA00004651"/>
    </source>
</evidence>
<dbReference type="OrthoDB" id="9806127at2"/>
<feature type="transmembrane region" description="Helical" evidence="7">
    <location>
        <begin position="35"/>
        <end position="60"/>
    </location>
</feature>
<feature type="domain" description="ABC transporter" evidence="8">
    <location>
        <begin position="359"/>
        <end position="584"/>
    </location>
</feature>
<evidence type="ECO:0000256" key="7">
    <source>
        <dbReference type="SAM" id="Phobius"/>
    </source>
</evidence>
<dbReference type="EMBL" id="AGZS01000003">
    <property type="protein sequence ID" value="EJD64833.1"/>
    <property type="molecule type" value="Genomic_DNA"/>
</dbReference>
<dbReference type="InterPro" id="IPR003439">
    <property type="entry name" value="ABC_transporter-like_ATP-bd"/>
</dbReference>
<evidence type="ECO:0000259" key="9">
    <source>
        <dbReference type="PROSITE" id="PS50929"/>
    </source>
</evidence>
<organism evidence="10 11">
    <name type="scientific">Scardovia wiggsiae F0424</name>
    <dbReference type="NCBI Taxonomy" id="857290"/>
    <lineage>
        <taxon>Bacteria</taxon>
        <taxon>Bacillati</taxon>
        <taxon>Actinomycetota</taxon>
        <taxon>Actinomycetes</taxon>
        <taxon>Bifidobacteriales</taxon>
        <taxon>Bifidobacteriaceae</taxon>
        <taxon>Scardovia</taxon>
    </lineage>
</organism>
<feature type="transmembrane region" description="Helical" evidence="7">
    <location>
        <begin position="267"/>
        <end position="285"/>
    </location>
</feature>
<evidence type="ECO:0000256" key="6">
    <source>
        <dbReference type="ARBA" id="ARBA00023136"/>
    </source>
</evidence>
<dbReference type="GO" id="GO:0005524">
    <property type="term" value="F:ATP binding"/>
    <property type="evidence" value="ECO:0007669"/>
    <property type="project" value="UniProtKB-KW"/>
</dbReference>
<evidence type="ECO:0000313" key="10">
    <source>
        <dbReference type="EMBL" id="EJD64833.1"/>
    </source>
</evidence>
<dbReference type="SUPFAM" id="SSF52540">
    <property type="entry name" value="P-loop containing nucleoside triphosphate hydrolases"/>
    <property type="match status" value="1"/>
</dbReference>
<evidence type="ECO:0000256" key="4">
    <source>
        <dbReference type="ARBA" id="ARBA00022840"/>
    </source>
</evidence>
<dbReference type="Gene3D" id="1.20.1560.10">
    <property type="entry name" value="ABC transporter type 1, transmembrane domain"/>
    <property type="match status" value="1"/>
</dbReference>
<comment type="caution">
    <text evidence="10">The sequence shown here is derived from an EMBL/GenBank/DDBJ whole genome shotgun (WGS) entry which is preliminary data.</text>
</comment>
<dbReference type="RefSeq" id="WP_007147772.1">
    <property type="nucleotide sequence ID" value="NZ_AKCI01000001.1"/>
</dbReference>
<dbReference type="SMART" id="SM00382">
    <property type="entry name" value="AAA"/>
    <property type="match status" value="1"/>
</dbReference>
<dbReference type="InterPro" id="IPR027417">
    <property type="entry name" value="P-loop_NTPase"/>
</dbReference>
<feature type="transmembrane region" description="Helical" evidence="7">
    <location>
        <begin position="156"/>
        <end position="173"/>
    </location>
</feature>
<dbReference type="Pfam" id="PF00005">
    <property type="entry name" value="ABC_tran"/>
    <property type="match status" value="1"/>
</dbReference>
<dbReference type="InterPro" id="IPR036640">
    <property type="entry name" value="ABC1_TM_sf"/>
</dbReference>
<reference evidence="10 11" key="1">
    <citation type="submission" date="2012-01" db="EMBL/GenBank/DDBJ databases">
        <title>The Genome Sequence of Scardovia wiggsiae F0424.</title>
        <authorList>
            <consortium name="The Broad Institute Genome Sequencing Platform"/>
            <person name="Earl A."/>
            <person name="Ward D."/>
            <person name="Feldgarden M."/>
            <person name="Gevers D."/>
            <person name="Izard J."/>
            <person name="Ganesan A."/>
            <person name="Baranova O.V."/>
            <person name="Blanton J.M."/>
            <person name="Tanner A.C."/>
            <person name="Mathney J."/>
            <person name="Dewhirst F.E."/>
            <person name="Young S.K."/>
            <person name="Zeng Q."/>
            <person name="Gargeya S."/>
            <person name="Fitzgerald M."/>
            <person name="Haas B."/>
            <person name="Abouelleil A."/>
            <person name="Alvarado L."/>
            <person name="Arachchi H.M."/>
            <person name="Berlin A."/>
            <person name="Chapman S.B."/>
            <person name="Gearin G."/>
            <person name="Goldberg J."/>
            <person name="Griggs A."/>
            <person name="Gujja S."/>
            <person name="Hansen M."/>
            <person name="Heiman D."/>
            <person name="Howarth C."/>
            <person name="Larimer J."/>
            <person name="Lui A."/>
            <person name="MacDonald P.J.P."/>
            <person name="McCowen C."/>
            <person name="Montmayeur A."/>
            <person name="Murphy C."/>
            <person name="Neiman D."/>
            <person name="Pearson M."/>
            <person name="Priest M."/>
            <person name="Roberts A."/>
            <person name="Saif S."/>
            <person name="Shea T."/>
            <person name="Sisk P."/>
            <person name="Stolte C."/>
            <person name="Sykes S."/>
            <person name="Wortman J."/>
            <person name="Nusbaum C."/>
            <person name="Birren B."/>
        </authorList>
    </citation>
    <scope>NUCLEOTIDE SEQUENCE [LARGE SCALE GENOMIC DNA]</scope>
    <source>
        <strain evidence="10 11">F0424</strain>
    </source>
</reference>
<dbReference type="GO" id="GO:0005886">
    <property type="term" value="C:plasma membrane"/>
    <property type="evidence" value="ECO:0007669"/>
    <property type="project" value="UniProtKB-SubCell"/>
</dbReference>
<dbReference type="GO" id="GO:0015421">
    <property type="term" value="F:ABC-type oligopeptide transporter activity"/>
    <property type="evidence" value="ECO:0007669"/>
    <property type="project" value="TreeGrafter"/>
</dbReference>
<sequence length="584" mass="64711">MSINDNVRSHQLPVASAQETWRYVLKIMKEHKGGLAALVVLHVFAIGAGVFSPILFGWLIDTLTDVAVPVRLNVWVLFSILCVVLAMQAFLTWCAQRTSWRFGENIFMRLRNDVIDGVTRLPLIVVEQAGRGDVIARTTNDIDAVSEAVRIGLPESLVAVLYLMFAAASSFLLDWRIAFISLAGLPLLFLVTRWYVKRSQHAYEEELRNHGRFDSISSESIESARTVDLLNDSKRIMDALGEGAHNVSKAERYTLSLQQWWFPAVQLGYYLPFALVAIVGGAMVLNGQANIGIVVAIAMNTQLVVDPMDDLLYWTDQLQLAWAAMRRMAGVSTTKSAISLDGSEDTENCIQDTSDGCMVTVDSLYVEYEKGNPVIKDVSIRIMPGESIALVGPSGAGKTTLALALCGLIPPAGGYISISYLSPKLYGRQPRVMFVAQESHIFSGTLRFNLHLINSSADDVAIRNALMLVDASEYSSHLDDNVNDLDLGSVDKQKIALARVVLENPDFVVLDEAMSTFSYEEMARTETMFRKVLKGKTVIMIAHRLQTAMRCNRIVLLDHHHIVEQGSPYELLASDSDFAKYIKQ</sequence>
<accession>J0DEW8</accession>
<dbReference type="PANTHER" id="PTHR43394">
    <property type="entry name" value="ATP-DEPENDENT PERMEASE MDL1, MITOCHONDRIAL"/>
    <property type="match status" value="1"/>
</dbReference>
<dbReference type="CDD" id="cd07346">
    <property type="entry name" value="ABC_6TM_exporters"/>
    <property type="match status" value="1"/>
</dbReference>
<evidence type="ECO:0008006" key="12">
    <source>
        <dbReference type="Google" id="ProtNLM"/>
    </source>
</evidence>
<comment type="subcellular location">
    <subcellularLocation>
        <location evidence="1">Cell membrane</location>
        <topology evidence="1">Multi-pass membrane protein</topology>
    </subcellularLocation>
</comment>
<keyword evidence="3" id="KW-0547">Nucleotide-binding</keyword>
<dbReference type="AlphaFoldDB" id="J0DEW8"/>
<evidence type="ECO:0000256" key="2">
    <source>
        <dbReference type="ARBA" id="ARBA00022692"/>
    </source>
</evidence>
<dbReference type="Pfam" id="PF00664">
    <property type="entry name" value="ABC_membrane"/>
    <property type="match status" value="1"/>
</dbReference>
<dbReference type="GO" id="GO:0016887">
    <property type="term" value="F:ATP hydrolysis activity"/>
    <property type="evidence" value="ECO:0007669"/>
    <property type="project" value="InterPro"/>
</dbReference>
<keyword evidence="5 7" id="KW-1133">Transmembrane helix</keyword>
<keyword evidence="6 7" id="KW-0472">Membrane</keyword>
<evidence type="ECO:0000256" key="5">
    <source>
        <dbReference type="ARBA" id="ARBA00022989"/>
    </source>
</evidence>
<feature type="domain" description="ABC transmembrane type-1" evidence="9">
    <location>
        <begin position="36"/>
        <end position="320"/>
    </location>
</feature>
<name>J0DEW8_9BIFI</name>
<evidence type="ECO:0000259" key="8">
    <source>
        <dbReference type="PROSITE" id="PS50893"/>
    </source>
</evidence>
<feature type="transmembrane region" description="Helical" evidence="7">
    <location>
        <begin position="179"/>
        <end position="196"/>
    </location>
</feature>
<dbReference type="PANTHER" id="PTHR43394:SF1">
    <property type="entry name" value="ATP-BINDING CASSETTE SUB-FAMILY B MEMBER 10, MITOCHONDRIAL"/>
    <property type="match status" value="1"/>
</dbReference>
<evidence type="ECO:0000256" key="3">
    <source>
        <dbReference type="ARBA" id="ARBA00022741"/>
    </source>
</evidence>